<evidence type="ECO:0000259" key="6">
    <source>
        <dbReference type="PROSITE" id="PS51898"/>
    </source>
</evidence>
<dbReference type="PROSITE" id="PS51898">
    <property type="entry name" value="TYR_RECOMBINASE"/>
    <property type="match status" value="1"/>
</dbReference>
<dbReference type="Gene3D" id="1.10.443.10">
    <property type="entry name" value="Intergrase catalytic core"/>
    <property type="match status" value="1"/>
</dbReference>
<evidence type="ECO:0000256" key="3">
    <source>
        <dbReference type="ARBA" id="ARBA00023125"/>
    </source>
</evidence>
<dbReference type="AlphaFoldDB" id="A0A7X2NUM0"/>
<evidence type="ECO:0000256" key="4">
    <source>
        <dbReference type="ARBA" id="ARBA00023172"/>
    </source>
</evidence>
<dbReference type="Pfam" id="PF00589">
    <property type="entry name" value="Phage_integrase"/>
    <property type="match status" value="1"/>
</dbReference>
<dbReference type="InterPro" id="IPR004107">
    <property type="entry name" value="Integrase_SAM-like_N"/>
</dbReference>
<dbReference type="Gene3D" id="1.10.150.130">
    <property type="match status" value="1"/>
</dbReference>
<dbReference type="EMBL" id="VUMN01000060">
    <property type="protein sequence ID" value="MSS59844.1"/>
    <property type="molecule type" value="Genomic_DNA"/>
</dbReference>
<dbReference type="InterPro" id="IPR011010">
    <property type="entry name" value="DNA_brk_join_enz"/>
</dbReference>
<protein>
    <submittedName>
        <fullName evidence="8">Tyrosine-type recombinase/integrase</fullName>
    </submittedName>
</protein>
<dbReference type="InterPro" id="IPR002104">
    <property type="entry name" value="Integrase_catalytic"/>
</dbReference>
<dbReference type="GO" id="GO:0006310">
    <property type="term" value="P:DNA recombination"/>
    <property type="evidence" value="ECO:0007669"/>
    <property type="project" value="UniProtKB-KW"/>
</dbReference>
<dbReference type="PROSITE" id="PS51900">
    <property type="entry name" value="CB"/>
    <property type="match status" value="1"/>
</dbReference>
<comment type="caution">
    <text evidence="8">The sequence shown here is derived from an EMBL/GenBank/DDBJ whole genome shotgun (WGS) entry which is preliminary data.</text>
</comment>
<dbReference type="PANTHER" id="PTHR30349">
    <property type="entry name" value="PHAGE INTEGRASE-RELATED"/>
    <property type="match status" value="1"/>
</dbReference>
<dbReference type="Proteomes" id="UP000461880">
    <property type="component" value="Unassembled WGS sequence"/>
</dbReference>
<evidence type="ECO:0000256" key="2">
    <source>
        <dbReference type="ARBA" id="ARBA00022908"/>
    </source>
</evidence>
<proteinExistence type="inferred from homology"/>
<dbReference type="InterPro" id="IPR050090">
    <property type="entry name" value="Tyrosine_recombinase_XerCD"/>
</dbReference>
<dbReference type="InterPro" id="IPR010998">
    <property type="entry name" value="Integrase_recombinase_N"/>
</dbReference>
<feature type="domain" description="Core-binding (CB)" evidence="7">
    <location>
        <begin position="12"/>
        <end position="100"/>
    </location>
</feature>
<comment type="similarity">
    <text evidence="1">Belongs to the 'phage' integrase family.</text>
</comment>
<dbReference type="InterPro" id="IPR044068">
    <property type="entry name" value="CB"/>
</dbReference>
<accession>A0A7X2NUM0</accession>
<keyword evidence="9" id="KW-1185">Reference proteome</keyword>
<dbReference type="RefSeq" id="WP_105303440.1">
    <property type="nucleotide sequence ID" value="NZ_JAQXPC010000108.1"/>
</dbReference>
<organism evidence="8 9">
    <name type="scientific">Stecheria intestinalis</name>
    <dbReference type="NCBI Taxonomy" id="2606630"/>
    <lineage>
        <taxon>Bacteria</taxon>
        <taxon>Bacillati</taxon>
        <taxon>Bacillota</taxon>
        <taxon>Erysipelotrichia</taxon>
        <taxon>Erysipelotrichales</taxon>
        <taxon>Erysipelotrichaceae</taxon>
        <taxon>Stecheria</taxon>
    </lineage>
</organism>
<dbReference type="PANTHER" id="PTHR30349:SF41">
    <property type="entry name" value="INTEGRASE_RECOMBINASE PROTEIN MJ0367-RELATED"/>
    <property type="match status" value="1"/>
</dbReference>
<evidence type="ECO:0000256" key="1">
    <source>
        <dbReference type="ARBA" id="ARBA00008857"/>
    </source>
</evidence>
<feature type="domain" description="Tyr recombinase" evidence="6">
    <location>
        <begin position="124"/>
        <end position="315"/>
    </location>
</feature>
<name>A0A7X2NUM0_9FIRM</name>
<reference evidence="8 9" key="1">
    <citation type="submission" date="2019-08" db="EMBL/GenBank/DDBJ databases">
        <title>In-depth cultivation of the pig gut microbiome towards novel bacterial diversity and tailored functional studies.</title>
        <authorList>
            <person name="Wylensek D."/>
            <person name="Hitch T.C.A."/>
            <person name="Clavel T."/>
        </authorList>
    </citation>
    <scope>NUCLEOTIDE SEQUENCE [LARGE SCALE GENOMIC DNA]</scope>
    <source>
        <strain evidence="8 9">Oil+RF-744-GAM-WT-6</strain>
    </source>
</reference>
<evidence type="ECO:0000313" key="9">
    <source>
        <dbReference type="Proteomes" id="UP000461880"/>
    </source>
</evidence>
<evidence type="ECO:0000259" key="7">
    <source>
        <dbReference type="PROSITE" id="PS51900"/>
    </source>
</evidence>
<dbReference type="GO" id="GO:0015074">
    <property type="term" value="P:DNA integration"/>
    <property type="evidence" value="ECO:0007669"/>
    <property type="project" value="InterPro"/>
</dbReference>
<keyword evidence="2" id="KW-0229">DNA integration</keyword>
<sequence length="344" mass="40425">MNKKDFSTLFFSKTRDFLDKYEAQQLRRSENTIESYRDGLTSFRRFITNEKKKSMLTFTFSDCTNELVLDYMEYLQNRGYAKTTCNHRLSALHAYLWYASDCDVKVLPVALAVSHLPFLRESEVVRDVISSECMAALLAAPGNSRKILIRDTTIMVILYDSAIRLSELLDLRKSDVNLSRKDPYIRIHGKGDKERIVPITDKTVNHLNRYYQHYHNEGSPPTDLLFYTVIHRRVNRMSPQNVQRFIKKYAEKIRPEHPDLPQRVHPHMFRRTRATELYQNGVDLELISRLLGHSALETTKIYAKPSVEMMKKAMDHSFCGYEMEQEPIWDLKDEEEIARNFGLR</sequence>
<keyword evidence="4" id="KW-0233">DNA recombination</keyword>
<evidence type="ECO:0000313" key="8">
    <source>
        <dbReference type="EMBL" id="MSS59844.1"/>
    </source>
</evidence>
<dbReference type="SUPFAM" id="SSF56349">
    <property type="entry name" value="DNA breaking-rejoining enzymes"/>
    <property type="match status" value="1"/>
</dbReference>
<dbReference type="Pfam" id="PF02899">
    <property type="entry name" value="Phage_int_SAM_1"/>
    <property type="match status" value="1"/>
</dbReference>
<gene>
    <name evidence="8" type="ORF">FYJ51_13185</name>
</gene>
<keyword evidence="3 5" id="KW-0238">DNA-binding</keyword>
<dbReference type="InterPro" id="IPR013762">
    <property type="entry name" value="Integrase-like_cat_sf"/>
</dbReference>
<evidence type="ECO:0000256" key="5">
    <source>
        <dbReference type="PROSITE-ProRule" id="PRU01248"/>
    </source>
</evidence>
<dbReference type="GO" id="GO:0003677">
    <property type="term" value="F:DNA binding"/>
    <property type="evidence" value="ECO:0007669"/>
    <property type="project" value="UniProtKB-UniRule"/>
</dbReference>